<proteinExistence type="predicted"/>
<dbReference type="EMBL" id="CAJNYU010000695">
    <property type="protein sequence ID" value="CAF3383849.1"/>
    <property type="molecule type" value="Genomic_DNA"/>
</dbReference>
<accession>A0A817YSC2</accession>
<reference evidence="1" key="1">
    <citation type="submission" date="2021-02" db="EMBL/GenBank/DDBJ databases">
        <authorList>
            <person name="Nowell W R."/>
        </authorList>
    </citation>
    <scope>NUCLEOTIDE SEQUENCE</scope>
</reference>
<name>A0A817YSC2_9BILA</name>
<evidence type="ECO:0000313" key="1">
    <source>
        <dbReference type="EMBL" id="CAF3383849.1"/>
    </source>
</evidence>
<comment type="caution">
    <text evidence="1">The sequence shown here is derived from an EMBL/GenBank/DDBJ whole genome shotgun (WGS) entry which is preliminary data.</text>
</comment>
<dbReference type="Proteomes" id="UP000663869">
    <property type="component" value="Unassembled WGS sequence"/>
</dbReference>
<organism evidence="1 2">
    <name type="scientific">Rotaria socialis</name>
    <dbReference type="NCBI Taxonomy" id="392032"/>
    <lineage>
        <taxon>Eukaryota</taxon>
        <taxon>Metazoa</taxon>
        <taxon>Spiralia</taxon>
        <taxon>Gnathifera</taxon>
        <taxon>Rotifera</taxon>
        <taxon>Eurotatoria</taxon>
        <taxon>Bdelloidea</taxon>
        <taxon>Philodinida</taxon>
        <taxon>Philodinidae</taxon>
        <taxon>Rotaria</taxon>
    </lineage>
</organism>
<protein>
    <submittedName>
        <fullName evidence="1">Uncharacterized protein</fullName>
    </submittedName>
</protein>
<sequence length="129" mass="14897">MSKTMNFEIINANLQQQHMHTDGLHPSITSGRILIEKSIYNLVLKTNRMKHMLTTTAINYKRNNNNINSVRNINNVNNNNNRNHFIIEDNGNNLPIMRPLPSGLAERPALLDFTDYPEIFDEWLPEATP</sequence>
<gene>
    <name evidence="1" type="ORF">FME351_LOCUS7506</name>
</gene>
<dbReference type="AlphaFoldDB" id="A0A817YSC2"/>
<evidence type="ECO:0000313" key="2">
    <source>
        <dbReference type="Proteomes" id="UP000663869"/>
    </source>
</evidence>